<dbReference type="Pfam" id="PF07729">
    <property type="entry name" value="FCD"/>
    <property type="match status" value="1"/>
</dbReference>
<evidence type="ECO:0000259" key="4">
    <source>
        <dbReference type="PROSITE" id="PS50949"/>
    </source>
</evidence>
<accession>A0A7W9CBM4</accession>
<dbReference type="SMART" id="SM00895">
    <property type="entry name" value="FCD"/>
    <property type="match status" value="1"/>
</dbReference>
<dbReference type="GO" id="GO:0003677">
    <property type="term" value="F:DNA binding"/>
    <property type="evidence" value="ECO:0007669"/>
    <property type="project" value="UniProtKB-KW"/>
</dbReference>
<dbReference type="SMART" id="SM00345">
    <property type="entry name" value="HTH_GNTR"/>
    <property type="match status" value="1"/>
</dbReference>
<evidence type="ECO:0000313" key="6">
    <source>
        <dbReference type="Proteomes" id="UP000517712"/>
    </source>
</evidence>
<feature type="domain" description="HTH gntR-type" evidence="4">
    <location>
        <begin position="13"/>
        <end position="79"/>
    </location>
</feature>
<proteinExistence type="predicted"/>
<dbReference type="Gene3D" id="1.20.120.530">
    <property type="entry name" value="GntR ligand-binding domain-like"/>
    <property type="match status" value="1"/>
</dbReference>
<protein>
    <submittedName>
        <fullName evidence="5">GntR family transcriptional regulator of gluconate operon</fullName>
    </submittedName>
</protein>
<organism evidence="5 6">
    <name type="scientific">Microbacterium ginsengiterrae</name>
    <dbReference type="NCBI Taxonomy" id="546115"/>
    <lineage>
        <taxon>Bacteria</taxon>
        <taxon>Bacillati</taxon>
        <taxon>Actinomycetota</taxon>
        <taxon>Actinomycetes</taxon>
        <taxon>Micrococcales</taxon>
        <taxon>Microbacteriaceae</taxon>
        <taxon>Microbacterium</taxon>
    </lineage>
</organism>
<dbReference type="PANTHER" id="PTHR43537">
    <property type="entry name" value="TRANSCRIPTIONAL REGULATOR, GNTR FAMILY"/>
    <property type="match status" value="1"/>
</dbReference>
<dbReference type="EMBL" id="JACHMU010000001">
    <property type="protein sequence ID" value="MBB5742533.1"/>
    <property type="molecule type" value="Genomic_DNA"/>
</dbReference>
<dbReference type="SUPFAM" id="SSF48008">
    <property type="entry name" value="GntR ligand-binding domain-like"/>
    <property type="match status" value="1"/>
</dbReference>
<dbReference type="InterPro" id="IPR000524">
    <property type="entry name" value="Tscrpt_reg_HTH_GntR"/>
</dbReference>
<dbReference type="RefSeq" id="WP_184282019.1">
    <property type="nucleotide sequence ID" value="NZ_BAAAPG010000001.1"/>
</dbReference>
<gene>
    <name evidence="5" type="ORF">HD600_001030</name>
</gene>
<evidence type="ECO:0000256" key="2">
    <source>
        <dbReference type="ARBA" id="ARBA00023125"/>
    </source>
</evidence>
<dbReference type="CDD" id="cd07377">
    <property type="entry name" value="WHTH_GntR"/>
    <property type="match status" value="1"/>
</dbReference>
<comment type="caution">
    <text evidence="5">The sequence shown here is derived from an EMBL/GenBank/DDBJ whole genome shotgun (WGS) entry which is preliminary data.</text>
</comment>
<dbReference type="PROSITE" id="PS50949">
    <property type="entry name" value="HTH_GNTR"/>
    <property type="match status" value="1"/>
</dbReference>
<dbReference type="InterPro" id="IPR008920">
    <property type="entry name" value="TF_FadR/GntR_C"/>
</dbReference>
<dbReference type="Gene3D" id="1.10.10.10">
    <property type="entry name" value="Winged helix-like DNA-binding domain superfamily/Winged helix DNA-binding domain"/>
    <property type="match status" value="1"/>
</dbReference>
<keyword evidence="1" id="KW-0805">Transcription regulation</keyword>
<keyword evidence="6" id="KW-1185">Reference proteome</keyword>
<name>A0A7W9CBM4_9MICO</name>
<dbReference type="InterPro" id="IPR036390">
    <property type="entry name" value="WH_DNA-bd_sf"/>
</dbReference>
<dbReference type="Proteomes" id="UP000517712">
    <property type="component" value="Unassembled WGS sequence"/>
</dbReference>
<dbReference type="Pfam" id="PF00392">
    <property type="entry name" value="GntR"/>
    <property type="match status" value="1"/>
</dbReference>
<dbReference type="InterPro" id="IPR036388">
    <property type="entry name" value="WH-like_DNA-bd_sf"/>
</dbReference>
<dbReference type="AlphaFoldDB" id="A0A7W9CBM4"/>
<evidence type="ECO:0000313" key="5">
    <source>
        <dbReference type="EMBL" id="MBB5742533.1"/>
    </source>
</evidence>
<evidence type="ECO:0000256" key="1">
    <source>
        <dbReference type="ARBA" id="ARBA00023015"/>
    </source>
</evidence>
<dbReference type="SUPFAM" id="SSF46785">
    <property type="entry name" value="Winged helix' DNA-binding domain"/>
    <property type="match status" value="1"/>
</dbReference>
<sequence>MANRLQPVKVVREALGTQVANHIRDAIVRGEMREGDRLVETELAESLNVSRGPVRDGFRVLEAEGLIAKQGQGYLVQSLDERDINELYSLRSALESLAMSMTMALEEMPDLVALRAVVDAMKKAADAGDSDEFARVDVIFHSMLCDLSGHRRLAAVWRQYEPITMALLRVTVLVDDDLHETTARHALLLDLIEGGDSAAVLTELADHLDGSRARMLEAWRATVAEKSSD</sequence>
<evidence type="ECO:0000256" key="3">
    <source>
        <dbReference type="ARBA" id="ARBA00023163"/>
    </source>
</evidence>
<keyword evidence="3" id="KW-0804">Transcription</keyword>
<reference evidence="5 6" key="1">
    <citation type="submission" date="2020-08" db="EMBL/GenBank/DDBJ databases">
        <title>Sequencing the genomes of 1000 actinobacteria strains.</title>
        <authorList>
            <person name="Klenk H.-P."/>
        </authorList>
    </citation>
    <scope>NUCLEOTIDE SEQUENCE [LARGE SCALE GENOMIC DNA]</scope>
    <source>
        <strain evidence="5 6">DSM 24823</strain>
    </source>
</reference>
<dbReference type="PANTHER" id="PTHR43537:SF45">
    <property type="entry name" value="GNTR FAMILY REGULATORY PROTEIN"/>
    <property type="match status" value="1"/>
</dbReference>
<dbReference type="InterPro" id="IPR011711">
    <property type="entry name" value="GntR_C"/>
</dbReference>
<dbReference type="GO" id="GO:0003700">
    <property type="term" value="F:DNA-binding transcription factor activity"/>
    <property type="evidence" value="ECO:0007669"/>
    <property type="project" value="InterPro"/>
</dbReference>
<keyword evidence="2" id="KW-0238">DNA-binding</keyword>